<proteinExistence type="predicted"/>
<organism evidence="2 3">
    <name type="scientific">Shewanella frigidimarina (strain NCIMB 400)</name>
    <dbReference type="NCBI Taxonomy" id="318167"/>
    <lineage>
        <taxon>Bacteria</taxon>
        <taxon>Pseudomonadati</taxon>
        <taxon>Pseudomonadota</taxon>
        <taxon>Gammaproteobacteria</taxon>
        <taxon>Alteromonadales</taxon>
        <taxon>Shewanellaceae</taxon>
        <taxon>Shewanella</taxon>
    </lineage>
</organism>
<evidence type="ECO:0000313" key="2">
    <source>
        <dbReference type="EMBL" id="ABI72386.1"/>
    </source>
</evidence>
<protein>
    <recommendedName>
        <fullName evidence="4">Orphan protein secreted protein</fullName>
    </recommendedName>
</protein>
<dbReference type="KEGG" id="sfr:Sfri_2544"/>
<accession>Q080C9</accession>
<gene>
    <name evidence="2" type="ordered locus">Sfri_2544</name>
</gene>
<dbReference type="Proteomes" id="UP000000684">
    <property type="component" value="Chromosome"/>
</dbReference>
<dbReference type="STRING" id="318167.Sfri_2544"/>
<dbReference type="eggNOG" id="ENOG5032QYJ">
    <property type="taxonomic scope" value="Bacteria"/>
</dbReference>
<dbReference type="HOGENOM" id="CLU_087606_0_0_6"/>
<feature type="chain" id="PRO_5004166325" description="Orphan protein secreted protein" evidence="1">
    <location>
        <begin position="22"/>
        <end position="246"/>
    </location>
</feature>
<dbReference type="AlphaFoldDB" id="Q080C9"/>
<evidence type="ECO:0000313" key="3">
    <source>
        <dbReference type="Proteomes" id="UP000000684"/>
    </source>
</evidence>
<feature type="signal peptide" evidence="1">
    <location>
        <begin position="1"/>
        <end position="21"/>
    </location>
</feature>
<sequence length="246" mass="28156" precursor="true">MKHMKTLLLLTAITFPLFASASDTCQSTTLMATYNIEQTTRDAASNKQNQLVLLRAQNSVFHISNQQVATQWTTLPHNHMKKTSYFIDDKRAIEYEATKTISNQAWQYHAQLLHPLFQKQSTLIETTGQGCDKLEHYQQQTNTKTVDIWWFPAKKLVQRISTVLSDKGESADKAVNWQLTEVTYDNKMIQQQLDTFSTYQSTDFADIGDNESDPFFRKMINLGFIEHSASGFYDSEGNSLSSAHQH</sequence>
<keyword evidence="1" id="KW-0732">Signal</keyword>
<name>Q080C9_SHEFN</name>
<reference evidence="2 3" key="1">
    <citation type="submission" date="2006-08" db="EMBL/GenBank/DDBJ databases">
        <title>Complete sequence of Shewanella frigidimarina NCIMB 400.</title>
        <authorList>
            <consortium name="US DOE Joint Genome Institute"/>
            <person name="Copeland A."/>
            <person name="Lucas S."/>
            <person name="Lapidus A."/>
            <person name="Barry K."/>
            <person name="Detter J.C."/>
            <person name="Glavina del Rio T."/>
            <person name="Hammon N."/>
            <person name="Israni S."/>
            <person name="Dalin E."/>
            <person name="Tice H."/>
            <person name="Pitluck S."/>
            <person name="Fredrickson J.K."/>
            <person name="Kolker E."/>
            <person name="McCuel L.A."/>
            <person name="DiChristina T."/>
            <person name="Nealson K.H."/>
            <person name="Newman D."/>
            <person name="Tiedje J.M."/>
            <person name="Zhou J."/>
            <person name="Romine M.F."/>
            <person name="Culley D.E."/>
            <person name="Serres M."/>
            <person name="Chertkov O."/>
            <person name="Brettin T."/>
            <person name="Bruce D."/>
            <person name="Han C."/>
            <person name="Tapia R."/>
            <person name="Gilna P."/>
            <person name="Schmutz J."/>
            <person name="Larimer F."/>
            <person name="Land M."/>
            <person name="Hauser L."/>
            <person name="Kyrpides N."/>
            <person name="Mikhailova N."/>
            <person name="Richardson P."/>
        </authorList>
    </citation>
    <scope>NUCLEOTIDE SEQUENCE [LARGE SCALE GENOMIC DNA]</scope>
    <source>
        <strain evidence="2 3">NCIMB 400</strain>
    </source>
</reference>
<keyword evidence="3" id="KW-1185">Reference proteome</keyword>
<dbReference type="EMBL" id="CP000447">
    <property type="protein sequence ID" value="ABI72386.1"/>
    <property type="molecule type" value="Genomic_DNA"/>
</dbReference>
<evidence type="ECO:0000256" key="1">
    <source>
        <dbReference type="SAM" id="SignalP"/>
    </source>
</evidence>
<evidence type="ECO:0008006" key="4">
    <source>
        <dbReference type="Google" id="ProtNLM"/>
    </source>
</evidence>